<dbReference type="AlphaFoldDB" id="A0A1Q8TG14"/>
<keyword evidence="2" id="KW-1185">Reference proteome</keyword>
<organism evidence="1 2">
    <name type="scientific">Chromohalobacter japonicus</name>
    <dbReference type="NCBI Taxonomy" id="223900"/>
    <lineage>
        <taxon>Bacteria</taxon>
        <taxon>Pseudomonadati</taxon>
        <taxon>Pseudomonadota</taxon>
        <taxon>Gammaproteobacteria</taxon>
        <taxon>Oceanospirillales</taxon>
        <taxon>Halomonadaceae</taxon>
        <taxon>Chromohalobacter</taxon>
    </lineage>
</organism>
<evidence type="ECO:0000313" key="1">
    <source>
        <dbReference type="EMBL" id="OLO12639.1"/>
    </source>
</evidence>
<dbReference type="Proteomes" id="UP000186806">
    <property type="component" value="Unassembled WGS sequence"/>
</dbReference>
<dbReference type="EMBL" id="MSDQ01000006">
    <property type="protein sequence ID" value="OLO12639.1"/>
    <property type="molecule type" value="Genomic_DNA"/>
</dbReference>
<name>A0A1Q8TG14_9GAMM</name>
<proteinExistence type="predicted"/>
<protein>
    <submittedName>
        <fullName evidence="1">Uncharacterized protein</fullName>
    </submittedName>
</protein>
<evidence type="ECO:0000313" key="2">
    <source>
        <dbReference type="Proteomes" id="UP000186806"/>
    </source>
</evidence>
<accession>A0A1Q8TG14</accession>
<reference evidence="1 2" key="1">
    <citation type="submission" date="2016-12" db="EMBL/GenBank/DDBJ databases">
        <title>Draft genome sequences of strains Salinicola socius SMB35, Salinicola sp. MH3R3-1 and Chromohalobacter sp. SMB17 from the Verkhnekamsk potash mining region of Russia.</title>
        <authorList>
            <person name="Mavrodi D.V."/>
            <person name="Olsson B.E."/>
            <person name="Korsakova E.S."/>
            <person name="Pyankova A."/>
            <person name="Mavrodi O.V."/>
            <person name="Plotnikova E.G."/>
        </authorList>
    </citation>
    <scope>NUCLEOTIDE SEQUENCE [LARGE SCALE GENOMIC DNA]</scope>
    <source>
        <strain evidence="1 2">SMB17</strain>
    </source>
</reference>
<gene>
    <name evidence="1" type="ORF">BTW10_04025</name>
</gene>
<comment type="caution">
    <text evidence="1">The sequence shown here is derived from an EMBL/GenBank/DDBJ whole genome shotgun (WGS) entry which is preliminary data.</text>
</comment>
<sequence>MAYTAEQVTDLLNRLQTVTGDLQALMFSTVVQGQEAAHPRVREHLLHGVARRIDVIGRTINNIFKRFPPDTDRPLAKDSLSDVQINMHAFVMNLYGVFDNWAWAFVYRHALENQIPRRGVGLFQNRTTRYLPSVLQRYLGSQDITAWHEDYLKSFRDALAHRVPLYVPPAEFTPGEGERYNLLESKKVGLIKAMEWERLDQIWAEQAEIGRPSFCFIHSYSEDEEPKTILLHPQILSDGMAIVELGNMFIEHWHERS</sequence>